<reference evidence="10 11" key="1">
    <citation type="submission" date="2016-04" db="EMBL/GenBank/DDBJ databases">
        <title>Reclassification of Paraburkholderia panaciterrae (Farh et al. 2015) Dobritsa &amp; Samadpour 2016 as a later homotypic synonym of Paraburkholderia ginsengiterrae (Farh et al. 2015) Dobritsa &amp; Samadpour 2016.</title>
        <authorList>
            <person name="Dobritsa A.P."/>
            <person name="Kutumbaka K."/>
            <person name="Samadpour M."/>
        </authorList>
    </citation>
    <scope>NUCLEOTIDE SEQUENCE [LARGE SCALE GENOMIC DNA]</scope>
    <source>
        <strain evidence="9 11">DCY85</strain>
        <strain evidence="8 10">DCY85-1</strain>
    </source>
</reference>
<dbReference type="RefSeq" id="WP_064271786.1">
    <property type="nucleotide sequence ID" value="NZ_LXJZ01000231.1"/>
</dbReference>
<dbReference type="InterPro" id="IPR007341">
    <property type="entry name" value="Transgly_assoc"/>
</dbReference>
<evidence type="ECO:0000256" key="1">
    <source>
        <dbReference type="ARBA" id="ARBA00004651"/>
    </source>
</evidence>
<feature type="transmembrane region" description="Helical" evidence="7">
    <location>
        <begin position="6"/>
        <end position="23"/>
    </location>
</feature>
<evidence type="ECO:0000256" key="5">
    <source>
        <dbReference type="ARBA" id="ARBA00022989"/>
    </source>
</evidence>
<keyword evidence="4 7" id="KW-0812">Transmembrane</keyword>
<comment type="caution">
    <text evidence="9">The sequence shown here is derived from an EMBL/GenBank/DDBJ whole genome shotgun (WGS) entry which is preliminary data.</text>
</comment>
<comment type="similarity">
    <text evidence="2">Belongs to the UPF0410 family.</text>
</comment>
<keyword evidence="3" id="KW-1003">Cell membrane</keyword>
<evidence type="ECO:0000313" key="10">
    <source>
        <dbReference type="Proteomes" id="UP000077961"/>
    </source>
</evidence>
<keyword evidence="5 7" id="KW-1133">Transmembrane helix</keyword>
<evidence type="ECO:0000256" key="3">
    <source>
        <dbReference type="ARBA" id="ARBA00022475"/>
    </source>
</evidence>
<evidence type="ECO:0000313" key="11">
    <source>
        <dbReference type="Proteomes" id="UP000078116"/>
    </source>
</evidence>
<evidence type="ECO:0000256" key="2">
    <source>
        <dbReference type="ARBA" id="ARBA00011006"/>
    </source>
</evidence>
<feature type="transmembrane region" description="Helical" evidence="7">
    <location>
        <begin position="59"/>
        <end position="80"/>
    </location>
</feature>
<dbReference type="EMBL" id="LXJZ01000231">
    <property type="protein sequence ID" value="OAJ52341.1"/>
    <property type="molecule type" value="Genomic_DNA"/>
</dbReference>
<feature type="transmembrane region" description="Helical" evidence="7">
    <location>
        <begin position="30"/>
        <end position="53"/>
    </location>
</feature>
<dbReference type="Proteomes" id="UP000077961">
    <property type="component" value="Unassembled WGS sequence"/>
</dbReference>
<dbReference type="PANTHER" id="PTHR33884:SF3">
    <property type="entry name" value="UPF0410 PROTEIN YMGE"/>
    <property type="match status" value="1"/>
</dbReference>
<dbReference type="Pfam" id="PF04226">
    <property type="entry name" value="Transgly_assoc"/>
    <property type="match status" value="1"/>
</dbReference>
<dbReference type="Proteomes" id="UP000078116">
    <property type="component" value="Unassembled WGS sequence"/>
</dbReference>
<gene>
    <name evidence="8" type="ORF">A6V36_13040</name>
    <name evidence="9" type="ORF">A6V37_10165</name>
</gene>
<evidence type="ECO:0000256" key="7">
    <source>
        <dbReference type="SAM" id="Phobius"/>
    </source>
</evidence>
<proteinExistence type="inferred from homology"/>
<evidence type="ECO:0000313" key="9">
    <source>
        <dbReference type="EMBL" id="OAJ52786.1"/>
    </source>
</evidence>
<name>A0A1A9N002_9BURK</name>
<evidence type="ECO:0008006" key="12">
    <source>
        <dbReference type="Google" id="ProtNLM"/>
    </source>
</evidence>
<dbReference type="AlphaFoldDB" id="A0A1A9N002"/>
<dbReference type="STRING" id="1462993.A6V36_13040"/>
<dbReference type="PANTHER" id="PTHR33884">
    <property type="entry name" value="UPF0410 PROTEIN YMGE"/>
    <property type="match status" value="1"/>
</dbReference>
<keyword evidence="10" id="KW-1185">Reference proteome</keyword>
<organism evidence="9 11">
    <name type="scientific">Paraburkholderia ginsengiterrae</name>
    <dbReference type="NCBI Taxonomy" id="1462993"/>
    <lineage>
        <taxon>Bacteria</taxon>
        <taxon>Pseudomonadati</taxon>
        <taxon>Pseudomonadota</taxon>
        <taxon>Betaproteobacteria</taxon>
        <taxon>Burkholderiales</taxon>
        <taxon>Burkholderiaceae</taxon>
        <taxon>Paraburkholderia</taxon>
    </lineage>
</organism>
<accession>A0A1A9N002</accession>
<protein>
    <recommendedName>
        <fullName evidence="12">Transglycosylase</fullName>
    </recommendedName>
</protein>
<dbReference type="GO" id="GO:0005886">
    <property type="term" value="C:plasma membrane"/>
    <property type="evidence" value="ECO:0007669"/>
    <property type="project" value="UniProtKB-SubCell"/>
</dbReference>
<keyword evidence="6 7" id="KW-0472">Membrane</keyword>
<comment type="subcellular location">
    <subcellularLocation>
        <location evidence="1">Cell membrane</location>
        <topology evidence="1">Multi-pass membrane protein</topology>
    </subcellularLocation>
</comment>
<evidence type="ECO:0000256" key="4">
    <source>
        <dbReference type="ARBA" id="ARBA00022692"/>
    </source>
</evidence>
<evidence type="ECO:0000256" key="6">
    <source>
        <dbReference type="ARBA" id="ARBA00023136"/>
    </source>
</evidence>
<dbReference type="EMBL" id="LXKA01000371">
    <property type="protein sequence ID" value="OAJ52786.1"/>
    <property type="molecule type" value="Genomic_DNA"/>
</dbReference>
<evidence type="ECO:0000313" key="8">
    <source>
        <dbReference type="EMBL" id="OAJ52341.1"/>
    </source>
</evidence>
<sequence>MEHGIIAWLIIGAIAGWLAGVLVKGGGFGLIVDIIVGIIGAFIGGWLAGVLHISLGGGWIGSIITAVIGAVILLFVIRLIRRGS</sequence>